<reference evidence="2" key="1">
    <citation type="submission" date="2017-05" db="EMBL/GenBank/DDBJ databases">
        <authorList>
            <person name="Sharma S."/>
            <person name="Sidhu C."/>
            <person name="Pinnaka A.K."/>
        </authorList>
    </citation>
    <scope>NUCLEOTIDE SEQUENCE [LARGE SCALE GENOMIC DNA]</scope>
    <source>
        <strain evidence="2">AK93</strain>
    </source>
</reference>
<evidence type="ECO:0000313" key="2">
    <source>
        <dbReference type="Proteomes" id="UP000256763"/>
    </source>
</evidence>
<sequence length="79" mass="9018">MVRVALLALLLSGCALIPERTVYLQEPLPVPERPLLPTWTADDVQCLDTRTYADMAERDAALRAHIERLERIIETTHEH</sequence>
<accession>A0A3E0WT48</accession>
<keyword evidence="2" id="KW-1185">Reference proteome</keyword>
<dbReference type="RefSeq" id="WP_116348037.1">
    <property type="nucleotide sequence ID" value="NZ_NFZW01000013.1"/>
</dbReference>
<dbReference type="Proteomes" id="UP000256763">
    <property type="component" value="Unassembled WGS sequence"/>
</dbReference>
<name>A0A3E0WT48_9GAMM</name>
<dbReference type="AlphaFoldDB" id="A0A3E0WT48"/>
<proteinExistence type="predicted"/>
<organism evidence="1 2">
    <name type="scientific">Alkalilimnicola ehrlichii</name>
    <dbReference type="NCBI Taxonomy" id="351052"/>
    <lineage>
        <taxon>Bacteria</taxon>
        <taxon>Pseudomonadati</taxon>
        <taxon>Pseudomonadota</taxon>
        <taxon>Gammaproteobacteria</taxon>
        <taxon>Chromatiales</taxon>
        <taxon>Ectothiorhodospiraceae</taxon>
        <taxon>Alkalilimnicola</taxon>
    </lineage>
</organism>
<dbReference type="EMBL" id="NFZW01000013">
    <property type="protein sequence ID" value="RFA35146.1"/>
    <property type="molecule type" value="Genomic_DNA"/>
</dbReference>
<gene>
    <name evidence="1" type="ORF">CAL65_13655</name>
</gene>
<protein>
    <submittedName>
        <fullName evidence="1">Uncharacterized protein</fullName>
    </submittedName>
</protein>
<evidence type="ECO:0000313" key="1">
    <source>
        <dbReference type="EMBL" id="RFA35146.1"/>
    </source>
</evidence>
<comment type="caution">
    <text evidence="1">The sequence shown here is derived from an EMBL/GenBank/DDBJ whole genome shotgun (WGS) entry which is preliminary data.</text>
</comment>